<name>A0A8J7HDG0_9FIRM</name>
<dbReference type="RefSeq" id="WP_197662252.1">
    <property type="nucleotide sequence ID" value="NZ_JAEAGR010000016.1"/>
</dbReference>
<dbReference type="Proteomes" id="UP000623269">
    <property type="component" value="Unassembled WGS sequence"/>
</dbReference>
<keyword evidence="5" id="KW-1185">Reference proteome</keyword>
<dbReference type="PANTHER" id="PTHR43384">
    <property type="entry name" value="SEPTUM SITE-DETERMINING PROTEIN MIND HOMOLOG, CHLOROPLASTIC-RELATED"/>
    <property type="match status" value="1"/>
</dbReference>
<evidence type="ECO:0000313" key="5">
    <source>
        <dbReference type="Proteomes" id="UP000623269"/>
    </source>
</evidence>
<reference evidence="4" key="1">
    <citation type="submission" date="2020-12" db="EMBL/GenBank/DDBJ databases">
        <title>M. sibirica DSM 26468T genome.</title>
        <authorList>
            <person name="Thieme N."/>
            <person name="Rettenmaier R."/>
            <person name="Zverlov V."/>
            <person name="Liebl W."/>
        </authorList>
    </citation>
    <scope>NUCLEOTIDE SEQUENCE</scope>
    <source>
        <strain evidence="4">DSM 26468</strain>
    </source>
</reference>
<comment type="caution">
    <text evidence="4">The sequence shown here is derived from an EMBL/GenBank/DDBJ whole genome shotgun (WGS) entry which is preliminary data.</text>
</comment>
<dbReference type="Pfam" id="PF10609">
    <property type="entry name" value="ParA"/>
    <property type="match status" value="1"/>
</dbReference>
<dbReference type="GO" id="GO:0009898">
    <property type="term" value="C:cytoplasmic side of plasma membrane"/>
    <property type="evidence" value="ECO:0007669"/>
    <property type="project" value="TreeGrafter"/>
</dbReference>
<keyword evidence="2 3" id="KW-0067">ATP-binding</keyword>
<dbReference type="CDD" id="cd02038">
    <property type="entry name" value="FlhG-like"/>
    <property type="match status" value="1"/>
</dbReference>
<dbReference type="GO" id="GO:0051782">
    <property type="term" value="P:negative regulation of cell division"/>
    <property type="evidence" value="ECO:0007669"/>
    <property type="project" value="TreeGrafter"/>
</dbReference>
<keyword evidence="1 3" id="KW-0547">Nucleotide-binding</keyword>
<dbReference type="EMBL" id="JAEAGR010000016">
    <property type="protein sequence ID" value="MBH1942007.1"/>
    <property type="molecule type" value="Genomic_DNA"/>
</dbReference>
<dbReference type="SUPFAM" id="SSF52540">
    <property type="entry name" value="P-loop containing nucleoside triphosphate hydrolases"/>
    <property type="match status" value="1"/>
</dbReference>
<dbReference type="GO" id="GO:0005829">
    <property type="term" value="C:cytosol"/>
    <property type="evidence" value="ECO:0007669"/>
    <property type="project" value="TreeGrafter"/>
</dbReference>
<dbReference type="Gene3D" id="3.40.50.300">
    <property type="entry name" value="P-loop containing nucleotide triphosphate hydrolases"/>
    <property type="match status" value="1"/>
</dbReference>
<accession>A0A8J7HDG0</accession>
<dbReference type="PIRSF" id="PIRSF003092">
    <property type="entry name" value="MinD"/>
    <property type="match status" value="1"/>
</dbReference>
<dbReference type="InterPro" id="IPR027417">
    <property type="entry name" value="P-loop_NTPase"/>
</dbReference>
<dbReference type="InterPro" id="IPR050625">
    <property type="entry name" value="ParA/MinD_ATPase"/>
</dbReference>
<protein>
    <submittedName>
        <fullName evidence="4">MinD/ParA family protein</fullName>
    </submittedName>
</protein>
<dbReference type="GO" id="GO:0005524">
    <property type="term" value="F:ATP binding"/>
    <property type="evidence" value="ECO:0007669"/>
    <property type="project" value="UniProtKB-KW"/>
</dbReference>
<dbReference type="AlphaFoldDB" id="A0A8J7HDG0"/>
<dbReference type="InterPro" id="IPR033756">
    <property type="entry name" value="YlxH/NBP35"/>
</dbReference>
<organism evidence="4 5">
    <name type="scientific">Mobilitalea sibirica</name>
    <dbReference type="NCBI Taxonomy" id="1462919"/>
    <lineage>
        <taxon>Bacteria</taxon>
        <taxon>Bacillati</taxon>
        <taxon>Bacillota</taxon>
        <taxon>Clostridia</taxon>
        <taxon>Lachnospirales</taxon>
        <taxon>Lachnospiraceae</taxon>
        <taxon>Mobilitalea</taxon>
    </lineage>
</organism>
<sequence>MDQAEKLRKLVKEQEKTPRNIARVITVTSGKGGVGKSSIAVNLAMALSRLGKRVVILDADFGLANIEVMLGIRPKYNLADLMFRGKSLTDIITNGPDNIGFISGGSGIQELTSLTRDQIIYLIQKLVELDEKADIIIIDTGAGIADTVLEFVAASSEVLLIATPEPTSITDAYALLKTLNRKTDFSLQDTVIKMVANRIGSYEEGKELYDKLNLVVNKFLNINMMYLGSLPHDNSVSKAVMRQKPAIELYPNSSFTKTIEGFADILCENEPEAIGEKKGIAQLFSNLLRSRIKNSKKQ</sequence>
<feature type="binding site" evidence="3">
    <location>
        <begin position="31"/>
        <end position="38"/>
    </location>
    <ligand>
        <name>ATP</name>
        <dbReference type="ChEBI" id="CHEBI:30616"/>
    </ligand>
</feature>
<evidence type="ECO:0000256" key="1">
    <source>
        <dbReference type="ARBA" id="ARBA00022741"/>
    </source>
</evidence>
<gene>
    <name evidence="4" type="ORF">I5677_13985</name>
</gene>
<evidence type="ECO:0000256" key="2">
    <source>
        <dbReference type="ARBA" id="ARBA00022840"/>
    </source>
</evidence>
<dbReference type="PANTHER" id="PTHR43384:SF4">
    <property type="entry name" value="CELLULOSE BIOSYNTHESIS PROTEIN BCSQ-RELATED"/>
    <property type="match status" value="1"/>
</dbReference>
<dbReference type="InterPro" id="IPR025501">
    <property type="entry name" value="MinD_FleN"/>
</dbReference>
<dbReference type="GO" id="GO:0016887">
    <property type="term" value="F:ATP hydrolysis activity"/>
    <property type="evidence" value="ECO:0007669"/>
    <property type="project" value="TreeGrafter"/>
</dbReference>
<dbReference type="InterPro" id="IPR033875">
    <property type="entry name" value="FlhG"/>
</dbReference>
<evidence type="ECO:0000256" key="3">
    <source>
        <dbReference type="PIRSR" id="PIRSR003092-1"/>
    </source>
</evidence>
<proteinExistence type="predicted"/>
<evidence type="ECO:0000313" key="4">
    <source>
        <dbReference type="EMBL" id="MBH1942007.1"/>
    </source>
</evidence>